<dbReference type="CDD" id="cd01949">
    <property type="entry name" value="GGDEF"/>
    <property type="match status" value="1"/>
</dbReference>
<reference evidence="3" key="2">
    <citation type="submission" date="2020-09" db="EMBL/GenBank/DDBJ databases">
        <authorList>
            <person name="Sun Q."/>
            <person name="Zhou Y."/>
        </authorList>
    </citation>
    <scope>NUCLEOTIDE SEQUENCE</scope>
    <source>
        <strain evidence="3">CGMCC 1.15425</strain>
    </source>
</reference>
<evidence type="ECO:0000259" key="2">
    <source>
        <dbReference type="PROSITE" id="PS50887"/>
    </source>
</evidence>
<feature type="transmembrane region" description="Helical" evidence="1">
    <location>
        <begin position="36"/>
        <end position="55"/>
    </location>
</feature>
<dbReference type="Pfam" id="PF00990">
    <property type="entry name" value="GGDEF"/>
    <property type="match status" value="1"/>
</dbReference>
<keyword evidence="1" id="KW-0472">Membrane</keyword>
<dbReference type="PROSITE" id="PS50887">
    <property type="entry name" value="GGDEF"/>
    <property type="match status" value="1"/>
</dbReference>
<reference evidence="3" key="1">
    <citation type="journal article" date="2014" name="Int. J. Syst. Evol. Microbiol.">
        <title>Complete genome sequence of Corynebacterium casei LMG S-19264T (=DSM 44701T), isolated from a smear-ripened cheese.</title>
        <authorList>
            <consortium name="US DOE Joint Genome Institute (JGI-PGF)"/>
            <person name="Walter F."/>
            <person name="Albersmeier A."/>
            <person name="Kalinowski J."/>
            <person name="Ruckert C."/>
        </authorList>
    </citation>
    <scope>NUCLEOTIDE SEQUENCE</scope>
    <source>
        <strain evidence="3">CGMCC 1.15425</strain>
    </source>
</reference>
<feature type="transmembrane region" description="Helical" evidence="1">
    <location>
        <begin position="151"/>
        <end position="173"/>
    </location>
</feature>
<feature type="domain" description="GGDEF" evidence="2">
    <location>
        <begin position="254"/>
        <end position="388"/>
    </location>
</feature>
<accession>A0A917GQ77</accession>
<dbReference type="SMART" id="SM00267">
    <property type="entry name" value="GGDEF"/>
    <property type="match status" value="1"/>
</dbReference>
<dbReference type="OrthoDB" id="9812260at2"/>
<dbReference type="EMBL" id="BMIY01000004">
    <property type="protein sequence ID" value="GGG54173.1"/>
    <property type="molecule type" value="Genomic_DNA"/>
</dbReference>
<sequence>MTLHLPTLLLILTGTVASSTLVLFIMWRINRGQSAIIMWLLALFAGVISLTIMYVESWIGLPSGINAMLSNSLSLTGSLLILEGVLRFRGWYSIRRWYAVLACIPVFVFASWFNRLDSVARYQFHDTVCMLLSVAALVAFVWKLKSRQELVAYMLAAVSLGWLATNYLIRAGFAFSGDLSLINGMDSAISHGYYFSGLLASLNWVFGLVIACYFQANQRNEQLAREDALTGLHNRRSVDECLARCLNDHNRNNGNFAIIILDMNAFKSVNDRFGHLVGDKLLVDTAKRLRDSIREGDVAGRLGGDEFIVIARFVDDEEALGVLMTRLSRSLNRDFEYQPGKHVSTTMSMGAAVCPDDGTTADRLLSTADIRMYRNKSAFYDQSPMYEKASA</sequence>
<dbReference type="Gene3D" id="3.30.70.270">
    <property type="match status" value="1"/>
</dbReference>
<evidence type="ECO:0000313" key="3">
    <source>
        <dbReference type="EMBL" id="GGG54173.1"/>
    </source>
</evidence>
<gene>
    <name evidence="3" type="ORF">GCM10011403_09160</name>
</gene>
<dbReference type="RefSeq" id="WP_068812251.1">
    <property type="nucleotide sequence ID" value="NZ_BMIY01000004.1"/>
</dbReference>
<keyword evidence="1" id="KW-1133">Transmembrane helix</keyword>
<keyword evidence="1" id="KW-0812">Transmembrane</keyword>
<evidence type="ECO:0000313" key="4">
    <source>
        <dbReference type="Proteomes" id="UP000627715"/>
    </source>
</evidence>
<dbReference type="PANTHER" id="PTHR46663:SF4">
    <property type="entry name" value="DIGUANYLATE CYCLASE DGCT-RELATED"/>
    <property type="match status" value="1"/>
</dbReference>
<feature type="transmembrane region" description="Helical" evidence="1">
    <location>
        <begin position="193"/>
        <end position="214"/>
    </location>
</feature>
<dbReference type="InterPro" id="IPR000160">
    <property type="entry name" value="GGDEF_dom"/>
</dbReference>
<dbReference type="AlphaFoldDB" id="A0A917GQ77"/>
<organism evidence="3 4">
    <name type="scientific">Pseudohongiella nitratireducens</name>
    <dbReference type="NCBI Taxonomy" id="1768907"/>
    <lineage>
        <taxon>Bacteria</taxon>
        <taxon>Pseudomonadati</taxon>
        <taxon>Pseudomonadota</taxon>
        <taxon>Gammaproteobacteria</taxon>
        <taxon>Pseudomonadales</taxon>
        <taxon>Pseudohongiellaceae</taxon>
        <taxon>Pseudohongiella</taxon>
    </lineage>
</organism>
<dbReference type="InterPro" id="IPR029787">
    <property type="entry name" value="Nucleotide_cyclase"/>
</dbReference>
<feature type="transmembrane region" description="Helical" evidence="1">
    <location>
        <begin position="98"/>
        <end position="116"/>
    </location>
</feature>
<evidence type="ECO:0000256" key="1">
    <source>
        <dbReference type="SAM" id="Phobius"/>
    </source>
</evidence>
<dbReference type="InterPro" id="IPR052163">
    <property type="entry name" value="DGC-Regulatory_Protein"/>
</dbReference>
<feature type="transmembrane region" description="Helical" evidence="1">
    <location>
        <begin position="122"/>
        <end position="144"/>
    </location>
</feature>
<proteinExistence type="predicted"/>
<dbReference type="NCBIfam" id="TIGR00254">
    <property type="entry name" value="GGDEF"/>
    <property type="match status" value="1"/>
</dbReference>
<dbReference type="SUPFAM" id="SSF55073">
    <property type="entry name" value="Nucleotide cyclase"/>
    <property type="match status" value="1"/>
</dbReference>
<keyword evidence="4" id="KW-1185">Reference proteome</keyword>
<name>A0A917GQ77_9GAMM</name>
<dbReference type="InterPro" id="IPR043128">
    <property type="entry name" value="Rev_trsase/Diguanyl_cyclase"/>
</dbReference>
<feature type="transmembrane region" description="Helical" evidence="1">
    <location>
        <begin position="6"/>
        <end position="29"/>
    </location>
</feature>
<protein>
    <recommendedName>
        <fullName evidence="2">GGDEF domain-containing protein</fullName>
    </recommendedName>
</protein>
<dbReference type="PANTHER" id="PTHR46663">
    <property type="entry name" value="DIGUANYLATE CYCLASE DGCT-RELATED"/>
    <property type="match status" value="1"/>
</dbReference>
<dbReference type="Proteomes" id="UP000627715">
    <property type="component" value="Unassembled WGS sequence"/>
</dbReference>
<comment type="caution">
    <text evidence="3">The sequence shown here is derived from an EMBL/GenBank/DDBJ whole genome shotgun (WGS) entry which is preliminary data.</text>
</comment>
<feature type="transmembrane region" description="Helical" evidence="1">
    <location>
        <begin position="67"/>
        <end position="86"/>
    </location>
</feature>